<dbReference type="InterPro" id="IPR013420">
    <property type="entry name" value="CRISPR-assoc_prot_Cas8b/Csh1_C"/>
</dbReference>
<protein>
    <submittedName>
        <fullName evidence="1">CRISPR-associated protein Csh1</fullName>
    </submittedName>
</protein>
<dbReference type="GeneID" id="41279474"/>
<dbReference type="RefSeq" id="WP_146778244.1">
    <property type="nucleotide sequence ID" value="NZ_AP011526.1"/>
</dbReference>
<evidence type="ECO:0000313" key="2">
    <source>
        <dbReference type="Proteomes" id="UP000264208"/>
    </source>
</evidence>
<dbReference type="EMBL" id="AP011526">
    <property type="protein sequence ID" value="BAP61180.1"/>
    <property type="molecule type" value="Genomic_DNA"/>
</dbReference>
<dbReference type="NCBIfam" id="TIGR02591">
    <property type="entry name" value="cas_Csh1"/>
    <property type="match status" value="1"/>
</dbReference>
<organism evidence="1 2">
    <name type="scientific">Methanococcus maripaludis KA1</name>
    <dbReference type="NCBI Taxonomy" id="637914"/>
    <lineage>
        <taxon>Archaea</taxon>
        <taxon>Methanobacteriati</taxon>
        <taxon>Methanobacteriota</taxon>
        <taxon>Methanomada group</taxon>
        <taxon>Methanococci</taxon>
        <taxon>Methanococcales</taxon>
        <taxon>Methanococcaceae</taxon>
        <taxon>Methanococcus</taxon>
    </lineage>
</organism>
<dbReference type="InterPro" id="IPR013389">
    <property type="entry name" value="CRISPR-assoc_prot_Cas8b"/>
</dbReference>
<dbReference type="NCBIfam" id="TIGR02556">
    <property type="entry name" value="cas_TM1802"/>
    <property type="match status" value="1"/>
</dbReference>
<accession>A0A2Z5PEJ3</accession>
<sequence>MIHALYTIGNHCKNINNGSLVSEIIENPNSNGKYTTVIMIVFKKIDQKVEFDRVDVEEFTKEKLEKYAYKHGSSRGGDITPTSKITKIEKTYDNIKKPLNKICSRISTKSDFSENEKIILEINEILQNEPVNGNVYSELIKIKYDKSAVLTIVYDTGDGLKYVGDFPELIEDMIIESEKKYYSKYEKESLGTNNLCYICSKPSEKTYGFVGTYEFYTLDKPGFVSGGFNQEDAWKNYPVCPECAKILDLGRNYVEEKLSNNFCNFNYSIIPKPIFEMDDNKSEEFFEINFEKYRLSLNQKKIQKLTNSEEDLFSLMSESSNFMNFNMLFYEKDNSAFRILLYVEDVSPSHIKKIYESKNAVERFDIFKNLKKDKEVYDLEFKLDLLSKFFYTWAPKNSDTKTHKKQFLEIINSIFTGSKISYQFLMRRFAEHFQNQFKNDYFLKEDVLSALMILKFLKRLNLLNSNSNVACGGISLESSEYNKMVLGYFNEHSDIFDTNPKKLSFLMGVLCQKLLNVQHAKRKSQPFKARLNGLKLDEKILKRLYPEIINKLEEYDSNYYKKLEQIISEYIINTNFNGFSNNEISFYFVTGMNQEWKFKFEKNNEDEKGDSNGQ</sequence>
<dbReference type="AlphaFoldDB" id="A0A2Z5PEJ3"/>
<proteinExistence type="predicted"/>
<dbReference type="Pfam" id="PF09484">
    <property type="entry name" value="Cas_TM1802"/>
    <property type="match status" value="1"/>
</dbReference>
<dbReference type="KEGG" id="mmak:MMKA1_10630"/>
<evidence type="ECO:0000313" key="1">
    <source>
        <dbReference type="EMBL" id="BAP61180.1"/>
    </source>
</evidence>
<gene>
    <name evidence="1" type="ORF">MMKA1_10630</name>
</gene>
<name>A0A2Z5PEJ3_METMI</name>
<reference evidence="1 2" key="1">
    <citation type="submission" date="2009-06" db="EMBL/GenBank/DDBJ databases">
        <title>Molecular Evidence for Microbiologically Influenced Corrosion from genome of Methanogen.</title>
        <authorList>
            <person name="Ito N."/>
            <person name="Tsurumaru H."/>
            <person name="Shimizu A."/>
            <person name="Harada T."/>
            <person name="Hosoyama A."/>
            <person name="Horikawa H."/>
            <person name="Wakai S."/>
            <person name="Sasaki K."/>
            <person name="Nishijima K."/>
            <person name="Ataku H."/>
            <person name="Yamazaki J."/>
            <person name="Mise M."/>
            <person name="Yamazaki S."/>
            <person name="Tanikawa S."/>
            <person name="Harayama S."/>
            <person name="Fujita N."/>
        </authorList>
    </citation>
    <scope>NUCLEOTIDE SEQUENCE [LARGE SCALE GENOMIC DNA]</scope>
    <source>
        <strain evidence="2">KA1 ( NBRC 102054)</strain>
    </source>
</reference>
<dbReference type="Proteomes" id="UP000264208">
    <property type="component" value="Chromosome"/>
</dbReference>